<dbReference type="AlphaFoldDB" id="A0A6M0QT80"/>
<evidence type="ECO:0000259" key="2">
    <source>
        <dbReference type="Pfam" id="PF13449"/>
    </source>
</evidence>
<protein>
    <submittedName>
        <fullName evidence="3">Esterase-like activity of phytase family protein</fullName>
    </submittedName>
</protein>
<evidence type="ECO:0000313" key="4">
    <source>
        <dbReference type="Proteomes" id="UP000477782"/>
    </source>
</evidence>
<feature type="domain" description="Phytase-like" evidence="2">
    <location>
        <begin position="43"/>
        <end position="281"/>
    </location>
</feature>
<keyword evidence="1" id="KW-0732">Signal</keyword>
<proteinExistence type="predicted"/>
<dbReference type="SUPFAM" id="SSF63829">
    <property type="entry name" value="Calcium-dependent phosphotriesterase"/>
    <property type="match status" value="1"/>
</dbReference>
<keyword evidence="4" id="KW-1185">Reference proteome</keyword>
<feature type="chain" id="PRO_5026994663" evidence="1">
    <location>
        <begin position="24"/>
        <end position="296"/>
    </location>
</feature>
<dbReference type="InterPro" id="IPR027372">
    <property type="entry name" value="Phytase-like_dom"/>
</dbReference>
<name>A0A6M0QT80_9RHOB</name>
<evidence type="ECO:0000313" key="3">
    <source>
        <dbReference type="EMBL" id="NEY89652.1"/>
    </source>
</evidence>
<dbReference type="PIRSF" id="PIRSF031900">
    <property type="entry name" value="UCP031900"/>
    <property type="match status" value="1"/>
</dbReference>
<dbReference type="Pfam" id="PF13449">
    <property type="entry name" value="Phytase-like"/>
    <property type="match status" value="1"/>
</dbReference>
<comment type="caution">
    <text evidence="3">The sequence shown here is derived from an EMBL/GenBank/DDBJ whole genome shotgun (WGS) entry which is preliminary data.</text>
</comment>
<dbReference type="Proteomes" id="UP000477782">
    <property type="component" value="Unassembled WGS sequence"/>
</dbReference>
<reference evidence="3 4" key="1">
    <citation type="submission" date="2020-02" db="EMBL/GenBank/DDBJ databases">
        <authorList>
            <person name="Chen W.-M."/>
        </authorList>
    </citation>
    <scope>NUCLEOTIDE SEQUENCE [LARGE SCALE GENOMIC DNA]</scope>
    <source>
        <strain evidence="3 4">KMS-5</strain>
    </source>
</reference>
<dbReference type="InterPro" id="IPR014567">
    <property type="entry name" value="UCP031900"/>
</dbReference>
<gene>
    <name evidence="3" type="ORF">G4Z14_05015</name>
</gene>
<accession>A0A6M0QT80</accession>
<sequence length="296" mass="31990">MPRRSRFALSLLLVLLSGFRGSAEEHPPAGFVDPFVWRLRDDAFGGLSGIEVLDGGRRLVALGDKAMIIAGQVDRDRAGRIVGVTAGPIRPLTVAKGGKPLAGRRADSEGLAMDDAGQAFVSFENRPRVARLTVDSGTVSELQPNPAFARLPRNGALEALAVGEGPTLYAVPEDPPTKDIPVYRWADGDWIAPLSLPRRGSFSPVAADILAGRLYLLERDFRGLGGFASRLRRFDIADGGLTGEVTLFVTPFGTYDNLEGLSVWRDVAGTGWATMISDDNFFLLQQTQIVEFRLPD</sequence>
<evidence type="ECO:0000256" key="1">
    <source>
        <dbReference type="SAM" id="SignalP"/>
    </source>
</evidence>
<organism evidence="3 4">
    <name type="scientific">Tabrizicola oligotrophica</name>
    <dbReference type="NCBI Taxonomy" id="2710650"/>
    <lineage>
        <taxon>Bacteria</taxon>
        <taxon>Pseudomonadati</taxon>
        <taxon>Pseudomonadota</taxon>
        <taxon>Alphaproteobacteria</taxon>
        <taxon>Rhodobacterales</taxon>
        <taxon>Paracoccaceae</taxon>
        <taxon>Tabrizicola</taxon>
    </lineage>
</organism>
<dbReference type="RefSeq" id="WP_164623694.1">
    <property type="nucleotide sequence ID" value="NZ_JAAIVJ010000002.1"/>
</dbReference>
<dbReference type="EMBL" id="JAAIVJ010000002">
    <property type="protein sequence ID" value="NEY89652.1"/>
    <property type="molecule type" value="Genomic_DNA"/>
</dbReference>
<feature type="signal peptide" evidence="1">
    <location>
        <begin position="1"/>
        <end position="23"/>
    </location>
</feature>